<organism evidence="1 2">
    <name type="scientific">Methylobacterium isbiliense</name>
    <dbReference type="NCBI Taxonomy" id="315478"/>
    <lineage>
        <taxon>Bacteria</taxon>
        <taxon>Pseudomonadati</taxon>
        <taxon>Pseudomonadota</taxon>
        <taxon>Alphaproteobacteria</taxon>
        <taxon>Hyphomicrobiales</taxon>
        <taxon>Methylobacteriaceae</taxon>
        <taxon>Methylobacterium</taxon>
    </lineage>
</organism>
<keyword evidence="2" id="KW-1185">Reference proteome</keyword>
<accession>A0ABQ4SMI3</accession>
<evidence type="ECO:0000313" key="1">
    <source>
        <dbReference type="EMBL" id="GJE03754.1"/>
    </source>
</evidence>
<reference evidence="1" key="2">
    <citation type="submission" date="2021-08" db="EMBL/GenBank/DDBJ databases">
        <authorList>
            <person name="Tani A."/>
            <person name="Ola A."/>
            <person name="Ogura Y."/>
            <person name="Katsura K."/>
            <person name="Hayashi T."/>
        </authorList>
    </citation>
    <scope>NUCLEOTIDE SEQUENCE</scope>
    <source>
        <strain evidence="1">DSM 17168</strain>
    </source>
</reference>
<sequence>MRLRFLRRDEAGIGVTLLVEPSVSRYDELTGIRASRIGSENALLIDTEFVPEALYGAVNLIYDIERTRERGAFATERGSTAGIGGALTYRVLPNLFLGGEARYLRAYEGLGLNRYQGEAVYLGPTLFAAITPRLTVTVAYSIQVAGNEALDRRSLAASILAGDEPGLIRRSSLNLVNFERHQARLKIVYDF</sequence>
<proteinExistence type="predicted"/>
<dbReference type="EMBL" id="BPQQ01000088">
    <property type="protein sequence ID" value="GJE03754.1"/>
    <property type="molecule type" value="Genomic_DNA"/>
</dbReference>
<evidence type="ECO:0008006" key="3">
    <source>
        <dbReference type="Google" id="ProtNLM"/>
    </source>
</evidence>
<dbReference type="Proteomes" id="UP001055153">
    <property type="component" value="Unassembled WGS sequence"/>
</dbReference>
<name>A0ABQ4SMI3_9HYPH</name>
<reference evidence="1" key="1">
    <citation type="journal article" date="2021" name="Front. Microbiol.">
        <title>Comprehensive Comparative Genomics and Phenotyping of Methylobacterium Species.</title>
        <authorList>
            <person name="Alessa O."/>
            <person name="Ogura Y."/>
            <person name="Fujitani Y."/>
            <person name="Takami H."/>
            <person name="Hayashi T."/>
            <person name="Sahin N."/>
            <person name="Tani A."/>
        </authorList>
    </citation>
    <scope>NUCLEOTIDE SEQUENCE</scope>
    <source>
        <strain evidence="1">DSM 17168</strain>
    </source>
</reference>
<comment type="caution">
    <text evidence="1">The sequence shown here is derived from an EMBL/GenBank/DDBJ whole genome shotgun (WGS) entry which is preliminary data.</text>
</comment>
<protein>
    <recommendedName>
        <fullName evidence="3">Outer membrane protein beta-barrel domain-containing protein</fullName>
    </recommendedName>
</protein>
<gene>
    <name evidence="1" type="ORF">GMJLKIPL_5711</name>
</gene>
<evidence type="ECO:0000313" key="2">
    <source>
        <dbReference type="Proteomes" id="UP001055153"/>
    </source>
</evidence>